<accession>A0A2P6NQD4</accession>
<feature type="coiled-coil region" evidence="1">
    <location>
        <begin position="264"/>
        <end position="291"/>
    </location>
</feature>
<keyword evidence="1" id="KW-0175">Coiled coil</keyword>
<name>A0A2P6NQD4_9EUKA</name>
<gene>
    <name evidence="3" type="ORF">PROFUN_03105</name>
</gene>
<reference evidence="3 4" key="1">
    <citation type="journal article" date="2018" name="Genome Biol. Evol.">
        <title>Multiple Roots of Fruiting Body Formation in Amoebozoa.</title>
        <authorList>
            <person name="Hillmann F."/>
            <person name="Forbes G."/>
            <person name="Novohradska S."/>
            <person name="Ferling I."/>
            <person name="Riege K."/>
            <person name="Groth M."/>
            <person name="Westermann M."/>
            <person name="Marz M."/>
            <person name="Spaller T."/>
            <person name="Winckler T."/>
            <person name="Schaap P."/>
            <person name="Glockner G."/>
        </authorList>
    </citation>
    <scope>NUCLEOTIDE SEQUENCE [LARGE SCALE GENOMIC DNA]</scope>
    <source>
        <strain evidence="3 4">Jena</strain>
    </source>
</reference>
<keyword evidence="4" id="KW-1185">Reference proteome</keyword>
<proteinExistence type="predicted"/>
<dbReference type="EMBL" id="MDYQ01000035">
    <property type="protein sequence ID" value="PRP86118.1"/>
    <property type="molecule type" value="Genomic_DNA"/>
</dbReference>
<evidence type="ECO:0000313" key="4">
    <source>
        <dbReference type="Proteomes" id="UP000241769"/>
    </source>
</evidence>
<evidence type="ECO:0000313" key="3">
    <source>
        <dbReference type="EMBL" id="PRP86118.1"/>
    </source>
</evidence>
<dbReference type="InParanoid" id="A0A2P6NQD4"/>
<comment type="caution">
    <text evidence="3">The sequence shown here is derived from an EMBL/GenBank/DDBJ whole genome shotgun (WGS) entry which is preliminary data.</text>
</comment>
<sequence length="379" mass="43174">MTQIHPPRQWYAMEELNAPLNPSVPTYMPPTNVHEAYAALDMPFEDEIAFLLQHNNQHNHSSSSSESENSSPTYAPTYYEPFCEPDHHAHHHGHQYPHGWVPAAMEFHNPALGYTFDAEGNCYNMTPVMPQEHADTYLSYLQEVLLSSKKRKFFDDVMFSSNRPRPVRPKVIEGKGSVQCEGKNRKKGTQCRNAALMEYIGPRPQYCAEHIELDPNSLYEKCKSRYAKETGDNKGCKEVVLKEFGFCYKHFHDVANDITRQNQLDKATHMLERVTALHLQLEEEASAAKKKDGDLFQRKNKLIPKFGEMKRMMNKAIQLIKERETEGRTPPLQSPSACSSVSCLSSLEDGRRHESSVEAQQAGQSLWRGVFSGALEDAQ</sequence>
<evidence type="ECO:0000256" key="1">
    <source>
        <dbReference type="SAM" id="Coils"/>
    </source>
</evidence>
<organism evidence="3 4">
    <name type="scientific">Planoprotostelium fungivorum</name>
    <dbReference type="NCBI Taxonomy" id="1890364"/>
    <lineage>
        <taxon>Eukaryota</taxon>
        <taxon>Amoebozoa</taxon>
        <taxon>Evosea</taxon>
        <taxon>Variosea</taxon>
        <taxon>Cavosteliida</taxon>
        <taxon>Cavosteliaceae</taxon>
        <taxon>Planoprotostelium</taxon>
    </lineage>
</organism>
<dbReference type="Proteomes" id="UP000241769">
    <property type="component" value="Unassembled WGS sequence"/>
</dbReference>
<evidence type="ECO:0000256" key="2">
    <source>
        <dbReference type="SAM" id="MobiDB-lite"/>
    </source>
</evidence>
<feature type="compositionally biased region" description="Low complexity" evidence="2">
    <location>
        <begin position="56"/>
        <end position="71"/>
    </location>
</feature>
<dbReference type="AlphaFoldDB" id="A0A2P6NQD4"/>
<protein>
    <submittedName>
        <fullName evidence="3">Uncharacterized protein</fullName>
    </submittedName>
</protein>
<dbReference type="OrthoDB" id="33679at2759"/>
<feature type="region of interest" description="Disordered" evidence="2">
    <location>
        <begin position="56"/>
        <end position="77"/>
    </location>
</feature>